<evidence type="ECO:0000313" key="1">
    <source>
        <dbReference type="EMBL" id="MDX8304731.1"/>
    </source>
</evidence>
<dbReference type="EMBL" id="NXEJ01000012">
    <property type="protein sequence ID" value="POO48807.1"/>
    <property type="molecule type" value="Genomic_DNA"/>
</dbReference>
<evidence type="ECO:0000313" key="6">
    <source>
        <dbReference type="Proteomes" id="UP000237447"/>
    </source>
</evidence>
<proteinExistence type="predicted"/>
<evidence type="ECO:0000313" key="3">
    <source>
        <dbReference type="EMBL" id="POO48807.1"/>
    </source>
</evidence>
<reference evidence="4" key="1">
    <citation type="submission" date="2016-10" db="EMBL/GenBank/DDBJ databases">
        <authorList>
            <person name="de Groot N.N."/>
        </authorList>
    </citation>
    <scope>NUCLEOTIDE SEQUENCE [LARGE SCALE GENOMIC DNA]</scope>
    <source>
        <strain evidence="4">DSM25559</strain>
    </source>
</reference>
<dbReference type="EMBL" id="JAVRAD010000011">
    <property type="protein sequence ID" value="MDX8331647.1"/>
    <property type="molecule type" value="Genomic_DNA"/>
</dbReference>
<gene>
    <name evidence="3" type="ORF">CPJ18_22725</name>
    <name evidence="4" type="ORF">DSM25559_4416</name>
    <name evidence="1" type="ORF">RMR22_20960</name>
    <name evidence="2" type="ORF">RMS29_20720</name>
</gene>
<evidence type="ECO:0000313" key="4">
    <source>
        <dbReference type="EMBL" id="SCX34260.1"/>
    </source>
</evidence>
<accession>A0A1R3U109</accession>
<evidence type="ECO:0000313" key="2">
    <source>
        <dbReference type="EMBL" id="MDX8331647.1"/>
    </source>
</evidence>
<dbReference type="AlphaFoldDB" id="A0A1R3U109"/>
<dbReference type="STRING" id="1907666.DSM25559_4416"/>
<name>A0A1R3U109_9HYPH</name>
<reference evidence="5" key="2">
    <citation type="submission" date="2016-10" db="EMBL/GenBank/DDBJ databases">
        <authorList>
            <person name="Wibberg D."/>
        </authorList>
    </citation>
    <scope>NUCLEOTIDE SEQUENCE [LARGE SCALE GENOMIC DNA]</scope>
</reference>
<evidence type="ECO:0000313" key="5">
    <source>
        <dbReference type="Proteomes" id="UP000187891"/>
    </source>
</evidence>
<protein>
    <submittedName>
        <fullName evidence="4">Uncharacterized protein</fullName>
    </submittedName>
</protein>
<dbReference type="Proteomes" id="UP000237447">
    <property type="component" value="Unassembled WGS sequence"/>
</dbReference>
<dbReference type="Proteomes" id="UP001277561">
    <property type="component" value="Unassembled WGS sequence"/>
</dbReference>
<keyword evidence="7" id="KW-1185">Reference proteome</keyword>
<dbReference type="EMBL" id="FMUE01000015">
    <property type="protein sequence ID" value="SCX34260.1"/>
    <property type="molecule type" value="Genomic_DNA"/>
</dbReference>
<reference evidence="3 6" key="3">
    <citation type="journal article" date="2018" name="Syst. Appl. Microbiol.">
        <title>Agrobacterium rosae sp. nov., isolated from galls on different agricultural crops.</title>
        <authorList>
            <person name="Kuzmanovic N."/>
            <person name="Pulawska J."/>
            <person name="Smalla K."/>
            <person name="Nesme X."/>
        </authorList>
    </citation>
    <scope>NUCLEOTIDE SEQUENCE [LARGE SCALE GENOMIC DNA]</scope>
    <source>
        <strain evidence="3 6">NCPPB 1650</strain>
    </source>
</reference>
<accession>A0A2S4E678</accession>
<dbReference type="EMBL" id="JAVRAF010000009">
    <property type="protein sequence ID" value="MDX8304731.1"/>
    <property type="molecule type" value="Genomic_DNA"/>
</dbReference>
<dbReference type="GeneID" id="86882130"/>
<organism evidence="4 5">
    <name type="scientific">Agrobacterium rosae</name>
    <dbReference type="NCBI Taxonomy" id="1972867"/>
    <lineage>
        <taxon>Bacteria</taxon>
        <taxon>Pseudomonadati</taxon>
        <taxon>Pseudomonadota</taxon>
        <taxon>Alphaproteobacteria</taxon>
        <taxon>Hyphomicrobiales</taxon>
        <taxon>Rhizobiaceae</taxon>
        <taxon>Rhizobium/Agrobacterium group</taxon>
        <taxon>Agrobacterium</taxon>
    </lineage>
</organism>
<reference evidence="1 7" key="4">
    <citation type="journal article" date="2023" name="Phytobiomes J">
        <title>Deciphering the key players within the bacterial microbiota associated with aerial crown gall tumors on rhododendron: Insights into the gallobiome.</title>
        <authorList>
            <person name="Kuzmanovic N."/>
            <person name="Nesme J."/>
            <person name="Wolf J."/>
            <person name="Neumann-Schaal M."/>
            <person name="Petersen J."/>
            <person name="Fernandez-Gnecco G."/>
            <person name="Sproeer C."/>
            <person name="Bunk B."/>
            <person name="Overmann J."/>
            <person name="Sorensen S.J."/>
            <person name="Idczak E."/>
            <person name="Smalla K."/>
        </authorList>
    </citation>
    <scope>NUCLEOTIDE SEQUENCE [LARGE SCALE GENOMIC DNA]</scope>
    <source>
        <strain evidence="1">Rho-11.1</strain>
        <strain evidence="7">rho-14.1</strain>
        <strain evidence="2">Rho-14.1</strain>
    </source>
</reference>
<dbReference type="RefSeq" id="WP_077122446.1">
    <property type="nucleotide sequence ID" value="NZ_CP133553.1"/>
</dbReference>
<evidence type="ECO:0000313" key="7">
    <source>
        <dbReference type="Proteomes" id="UP001277561"/>
    </source>
</evidence>
<sequence>MKSQDIVVLLKLVSLQDQELTKGIDQLRSESVGGDPYSVRNLEALLGISKTEIAQSIKRSVASGIARKDNSKNEPRPSRRNLFGFITTGLKFVFPAQVGPMQRGVPTAFAAPMLTELLISGGTYNYVWPYANGREMGQAVEPLFKTVPDAVLKDDALYEYLALVDAIRLGNQREVGLATDRLKSRIMSK</sequence>
<dbReference type="Proteomes" id="UP000187891">
    <property type="component" value="Unassembled WGS sequence"/>
</dbReference>